<feature type="region of interest" description="Disordered" evidence="1">
    <location>
        <begin position="1"/>
        <end position="20"/>
    </location>
</feature>
<protein>
    <submittedName>
        <fullName evidence="2">Uncharacterized protein</fullName>
    </submittedName>
</protein>
<dbReference type="AlphaFoldDB" id="A0A1L7U3P8"/>
<proteinExistence type="predicted"/>
<sequence length="430" mass="49590">MANSPSLTMSAPGSNEQEIISMSTPGDSAYRLLSKEVFNPASISIEDGYNEKYLEPARATLKEIPHLIYKELEIIFFEHSAAEIRMCSDLKIGWRADHCMKTVNTPHLSKPIVGPYHLDDWSNKEVMVYFEHRAVDNFDSQKIARYIFREWLRLHNGRPVFQRGGFFGKPLLLQENGPQNLEQLSTFHGDLSQYVSTHVEHLVEFKPGRNWCSSYPGEEPPKDESPGDIRSWREHGHHMSHLFRALYLVVDNQSLPDTTGPYYEPPGLEGYDRIHKLDHRVEKQLKPCTVLLVKTGDDAHLSSPINFLPLFEAGLASNVNRDDYIGGPGEEETAVRVSLDVAVRFVWDLLQREKASFDELENKYQGLEEEQDHRFQDWLEDVMSHAEEVGADHNLFMWFASRRALARANCEAFDESQVYPVWERLRTWDL</sequence>
<dbReference type="VEuPathDB" id="FungiDB:FMAN_10780"/>
<dbReference type="RefSeq" id="XP_041689270.1">
    <property type="nucleotide sequence ID" value="XM_041823718.1"/>
</dbReference>
<evidence type="ECO:0000256" key="1">
    <source>
        <dbReference type="SAM" id="MobiDB-lite"/>
    </source>
</evidence>
<comment type="caution">
    <text evidence="2">The sequence shown here is derived from an EMBL/GenBank/DDBJ whole genome shotgun (WGS) entry which is preliminary data.</text>
</comment>
<dbReference type="EMBL" id="FCQH01000016">
    <property type="protein sequence ID" value="CVL05364.1"/>
    <property type="molecule type" value="Genomic_DNA"/>
</dbReference>
<name>A0A1L7U3P8_FUSMA</name>
<reference evidence="3" key="1">
    <citation type="journal article" date="2016" name="Genome Biol. Evol.">
        <title>Comparative 'omics' of the Fusarium fujikuroi species complex highlights differences in genetic potential and metabolite synthesis.</title>
        <authorList>
            <person name="Niehaus E.-M."/>
            <person name="Muensterkoetter M."/>
            <person name="Proctor R.H."/>
            <person name="Brown D.W."/>
            <person name="Sharon A."/>
            <person name="Idan Y."/>
            <person name="Oren-Young L."/>
            <person name="Sieber C.M."/>
            <person name="Novak O."/>
            <person name="Pencik A."/>
            <person name="Tarkowska D."/>
            <person name="Hromadova K."/>
            <person name="Freeman S."/>
            <person name="Maymon M."/>
            <person name="Elazar M."/>
            <person name="Youssef S.A."/>
            <person name="El-Shabrawy E.S.M."/>
            <person name="Shalaby A.B.A."/>
            <person name="Houterman P."/>
            <person name="Brock N.L."/>
            <person name="Burkhardt I."/>
            <person name="Tsavkelova E.A."/>
            <person name="Dickschat J.S."/>
            <person name="Galuszka P."/>
            <person name="Gueldener U."/>
            <person name="Tudzynski B."/>
        </authorList>
    </citation>
    <scope>NUCLEOTIDE SEQUENCE [LARGE SCALE GENOMIC DNA]</scope>
    <source>
        <strain evidence="3">MRC7560</strain>
    </source>
</reference>
<gene>
    <name evidence="2" type="ORF">FMAN_10780</name>
</gene>
<evidence type="ECO:0000313" key="2">
    <source>
        <dbReference type="EMBL" id="CVL05364.1"/>
    </source>
</evidence>
<evidence type="ECO:0000313" key="3">
    <source>
        <dbReference type="Proteomes" id="UP000184255"/>
    </source>
</evidence>
<accession>A0A1L7U3P8</accession>
<dbReference type="GeneID" id="65090033"/>
<organism evidence="2 3">
    <name type="scientific">Fusarium mangiferae</name>
    <name type="common">Mango malformation disease fungus</name>
    <dbReference type="NCBI Taxonomy" id="192010"/>
    <lineage>
        <taxon>Eukaryota</taxon>
        <taxon>Fungi</taxon>
        <taxon>Dikarya</taxon>
        <taxon>Ascomycota</taxon>
        <taxon>Pezizomycotina</taxon>
        <taxon>Sordariomycetes</taxon>
        <taxon>Hypocreomycetidae</taxon>
        <taxon>Hypocreales</taxon>
        <taxon>Nectriaceae</taxon>
        <taxon>Fusarium</taxon>
        <taxon>Fusarium fujikuroi species complex</taxon>
    </lineage>
</organism>
<keyword evidence="3" id="KW-1185">Reference proteome</keyword>
<dbReference type="Proteomes" id="UP000184255">
    <property type="component" value="Unassembled WGS sequence"/>
</dbReference>